<name>A0AC34RSL7_9BILA</name>
<evidence type="ECO:0000313" key="2">
    <source>
        <dbReference type="WBParaSite" id="JU765_v2.g9698.t1"/>
    </source>
</evidence>
<reference evidence="2" key="1">
    <citation type="submission" date="2022-11" db="UniProtKB">
        <authorList>
            <consortium name="WormBaseParasite"/>
        </authorList>
    </citation>
    <scope>IDENTIFICATION</scope>
</reference>
<proteinExistence type="predicted"/>
<protein>
    <submittedName>
        <fullName evidence="2">Uncharacterized protein</fullName>
    </submittedName>
</protein>
<dbReference type="Proteomes" id="UP000887576">
    <property type="component" value="Unplaced"/>
</dbReference>
<evidence type="ECO:0000313" key="1">
    <source>
        <dbReference type="Proteomes" id="UP000887576"/>
    </source>
</evidence>
<dbReference type="WBParaSite" id="JU765_v2.g9698.t1">
    <property type="protein sequence ID" value="JU765_v2.g9698.t1"/>
    <property type="gene ID" value="JU765_v2.g9698"/>
</dbReference>
<accession>A0AC34RSL7</accession>
<organism evidence="1 2">
    <name type="scientific">Panagrolaimus sp. JU765</name>
    <dbReference type="NCBI Taxonomy" id="591449"/>
    <lineage>
        <taxon>Eukaryota</taxon>
        <taxon>Metazoa</taxon>
        <taxon>Ecdysozoa</taxon>
        <taxon>Nematoda</taxon>
        <taxon>Chromadorea</taxon>
        <taxon>Rhabditida</taxon>
        <taxon>Tylenchina</taxon>
        <taxon>Panagrolaimomorpha</taxon>
        <taxon>Panagrolaimoidea</taxon>
        <taxon>Panagrolaimidae</taxon>
        <taxon>Panagrolaimus</taxon>
    </lineage>
</organism>
<sequence length="140" mass="16057">MSLGRLYSIFIFVSLLNLFVSLPIYFNEIELPTGDDDVFNDRNVLDLSKLSDEELINLEQALQDKIEEYEASQGYVEDTVPMNEYIRERRGGGRHLIPVINDENIVDLVPIVDDQQPILIIQTPKEVDDEKGAKYGRLDN</sequence>